<dbReference type="Gene3D" id="3.40.50.1100">
    <property type="match status" value="2"/>
</dbReference>
<comment type="cofactor">
    <cofactor evidence="1">
        <name>pyridoxal 5'-phosphate</name>
        <dbReference type="ChEBI" id="CHEBI:597326"/>
    </cofactor>
</comment>
<dbReference type="InterPro" id="IPR001926">
    <property type="entry name" value="TrpB-like_PALP"/>
</dbReference>
<evidence type="ECO:0000313" key="6">
    <source>
        <dbReference type="EMBL" id="RYC32766.1"/>
    </source>
</evidence>
<dbReference type="GO" id="GO:0030170">
    <property type="term" value="F:pyridoxal phosphate binding"/>
    <property type="evidence" value="ECO:0007669"/>
    <property type="project" value="InterPro"/>
</dbReference>
<evidence type="ECO:0000256" key="2">
    <source>
        <dbReference type="ARBA" id="ARBA00010869"/>
    </source>
</evidence>
<dbReference type="RefSeq" id="WP_129224774.1">
    <property type="nucleotide sequence ID" value="NZ_QYBB01000005.1"/>
</dbReference>
<reference evidence="6 7" key="1">
    <citation type="submission" date="2018-12" db="EMBL/GenBank/DDBJ databases">
        <authorList>
            <person name="Grouzdev D.S."/>
            <person name="Krutkina M.S."/>
        </authorList>
    </citation>
    <scope>NUCLEOTIDE SEQUENCE [LARGE SCALE GENOMIC DNA]</scope>
    <source>
        <strain evidence="6 7">RmlP026</strain>
    </source>
</reference>
<dbReference type="GO" id="GO:0004794">
    <property type="term" value="F:threonine deaminase activity"/>
    <property type="evidence" value="ECO:0007669"/>
    <property type="project" value="TreeGrafter"/>
</dbReference>
<evidence type="ECO:0000256" key="3">
    <source>
        <dbReference type="ARBA" id="ARBA00022898"/>
    </source>
</evidence>
<dbReference type="GO" id="GO:0006565">
    <property type="term" value="P:L-serine catabolic process"/>
    <property type="evidence" value="ECO:0007669"/>
    <property type="project" value="TreeGrafter"/>
</dbReference>
<comment type="caution">
    <text evidence="6">The sequence shown here is derived from an EMBL/GenBank/DDBJ whole genome shotgun (WGS) entry which is preliminary data.</text>
</comment>
<reference evidence="6 7" key="2">
    <citation type="submission" date="2019-02" db="EMBL/GenBank/DDBJ databases">
        <title>'Lichenibacterium ramalinii' gen. nov. sp. nov., 'Lichenibacterium minor' gen. nov. sp. nov.</title>
        <authorList>
            <person name="Pankratov T."/>
        </authorList>
    </citation>
    <scope>NUCLEOTIDE SEQUENCE [LARGE SCALE GENOMIC DNA]</scope>
    <source>
        <strain evidence="6 7">RmlP026</strain>
    </source>
</reference>
<name>A0A4Q2UCD8_9HYPH</name>
<protein>
    <submittedName>
        <fullName evidence="6">Threonine/serine dehydratase</fullName>
    </submittedName>
</protein>
<dbReference type="GO" id="GO:0009097">
    <property type="term" value="P:isoleucine biosynthetic process"/>
    <property type="evidence" value="ECO:0007669"/>
    <property type="project" value="TreeGrafter"/>
</dbReference>
<organism evidence="6 7">
    <name type="scientific">Lichenibacterium minor</name>
    <dbReference type="NCBI Taxonomy" id="2316528"/>
    <lineage>
        <taxon>Bacteria</taxon>
        <taxon>Pseudomonadati</taxon>
        <taxon>Pseudomonadota</taxon>
        <taxon>Alphaproteobacteria</taxon>
        <taxon>Hyphomicrobiales</taxon>
        <taxon>Lichenihabitantaceae</taxon>
        <taxon>Lichenibacterium</taxon>
    </lineage>
</organism>
<dbReference type="PANTHER" id="PTHR48078:SF6">
    <property type="entry name" value="L-THREONINE DEHYDRATASE CATABOLIC TDCB"/>
    <property type="match status" value="1"/>
</dbReference>
<dbReference type="SUPFAM" id="SSF53686">
    <property type="entry name" value="Tryptophan synthase beta subunit-like PLP-dependent enzymes"/>
    <property type="match status" value="1"/>
</dbReference>
<sequence length="338" mass="34972">MSTTDLPDTAALPTFDDIRAAAKRIAGICTRTPLLESPWLNRKIDGRLLLKAENLQVTGSFKLRGAANRVAALTENERRRGVSARSSGNHGLALAHCAGLMGTTATVVTPDDASSAKVERIKAHGGTVVQAPAHRIAAVAAEITAREHRVFVPPADDPWVVAGQGTAAVEIVEQARSMGLTIDVLLVCCSGGGLAAGCALALEALSPQTRLVAVEARGFEKMARSLSAGRRLDLSPGGRTICDAIGGLHTAAIPFEILKGRIADTIAVTDDDARLAMQVAFSEFGLAVEPGGAVALAAALTCRRSLADRVIAVTISGRNVDLGLAADALSPARIDKTA</sequence>
<evidence type="ECO:0000313" key="7">
    <source>
        <dbReference type="Proteomes" id="UP000290759"/>
    </source>
</evidence>
<keyword evidence="3" id="KW-0663">Pyridoxal phosphate</keyword>
<dbReference type="GO" id="GO:0003941">
    <property type="term" value="F:L-serine ammonia-lyase activity"/>
    <property type="evidence" value="ECO:0007669"/>
    <property type="project" value="TreeGrafter"/>
</dbReference>
<accession>A0A4Q2UCD8</accession>
<dbReference type="FunFam" id="3.40.50.1100:FF:000005">
    <property type="entry name" value="Threonine dehydratase catabolic"/>
    <property type="match status" value="1"/>
</dbReference>
<dbReference type="InterPro" id="IPR050147">
    <property type="entry name" value="Ser/Thr_Dehydratase"/>
</dbReference>
<dbReference type="EMBL" id="QYBB01000005">
    <property type="protein sequence ID" value="RYC32766.1"/>
    <property type="molecule type" value="Genomic_DNA"/>
</dbReference>
<evidence type="ECO:0000256" key="4">
    <source>
        <dbReference type="ARBA" id="ARBA00023239"/>
    </source>
</evidence>
<dbReference type="PROSITE" id="PS00165">
    <property type="entry name" value="DEHYDRATASE_SER_THR"/>
    <property type="match status" value="1"/>
</dbReference>
<gene>
    <name evidence="6" type="ORF">D3273_06685</name>
</gene>
<dbReference type="Pfam" id="PF00291">
    <property type="entry name" value="PALP"/>
    <property type="match status" value="1"/>
</dbReference>
<dbReference type="OrthoDB" id="9811476at2"/>
<proteinExistence type="inferred from homology"/>
<dbReference type="InterPro" id="IPR036052">
    <property type="entry name" value="TrpB-like_PALP_sf"/>
</dbReference>
<dbReference type="GO" id="GO:0006567">
    <property type="term" value="P:L-threonine catabolic process"/>
    <property type="evidence" value="ECO:0007669"/>
    <property type="project" value="TreeGrafter"/>
</dbReference>
<keyword evidence="7" id="KW-1185">Reference proteome</keyword>
<evidence type="ECO:0000256" key="1">
    <source>
        <dbReference type="ARBA" id="ARBA00001933"/>
    </source>
</evidence>
<dbReference type="InterPro" id="IPR000634">
    <property type="entry name" value="Ser/Thr_deHydtase_PyrdxlP-BS"/>
</dbReference>
<comment type="similarity">
    <text evidence="2">Belongs to the serine/threonine dehydratase family.</text>
</comment>
<evidence type="ECO:0000259" key="5">
    <source>
        <dbReference type="Pfam" id="PF00291"/>
    </source>
</evidence>
<keyword evidence="4" id="KW-0456">Lyase</keyword>
<dbReference type="PANTHER" id="PTHR48078">
    <property type="entry name" value="THREONINE DEHYDRATASE, MITOCHONDRIAL-RELATED"/>
    <property type="match status" value="1"/>
</dbReference>
<dbReference type="AlphaFoldDB" id="A0A4Q2UCD8"/>
<dbReference type="CDD" id="cd01562">
    <property type="entry name" value="Thr-dehyd"/>
    <property type="match status" value="1"/>
</dbReference>
<feature type="domain" description="Tryptophan synthase beta chain-like PALP" evidence="5">
    <location>
        <begin position="29"/>
        <end position="317"/>
    </location>
</feature>
<dbReference type="Proteomes" id="UP000290759">
    <property type="component" value="Unassembled WGS sequence"/>
</dbReference>